<comment type="caution">
    <text evidence="1">The sequence shown here is derived from an EMBL/GenBank/DDBJ whole genome shotgun (WGS) entry which is preliminary data.</text>
</comment>
<dbReference type="EMBL" id="JAGFNK010000613">
    <property type="protein sequence ID" value="KAI9447036.1"/>
    <property type="molecule type" value="Genomic_DNA"/>
</dbReference>
<name>A0ACC0TTD9_9AGAM</name>
<accession>A0ACC0TTD9</accession>
<reference evidence="1" key="1">
    <citation type="submission" date="2021-03" db="EMBL/GenBank/DDBJ databases">
        <title>Evolutionary priming and transition to the ectomycorrhizal habit in an iconic lineage of mushroom-forming fungi: is preadaptation a requirement?</title>
        <authorList>
            <consortium name="DOE Joint Genome Institute"/>
            <person name="Looney B.P."/>
            <person name="Miyauchi S."/>
            <person name="Morin E."/>
            <person name="Drula E."/>
            <person name="Courty P.E."/>
            <person name="Chicoki N."/>
            <person name="Fauchery L."/>
            <person name="Kohler A."/>
            <person name="Kuo A."/>
            <person name="LaButti K."/>
            <person name="Pangilinan J."/>
            <person name="Lipzen A."/>
            <person name="Riley R."/>
            <person name="Andreopoulos W."/>
            <person name="He G."/>
            <person name="Johnson J."/>
            <person name="Barry K.W."/>
            <person name="Grigoriev I.V."/>
            <person name="Nagy L."/>
            <person name="Hibbett D."/>
            <person name="Henrissat B."/>
            <person name="Matheny P.B."/>
            <person name="Labbe J."/>
            <person name="Martin A.F."/>
        </authorList>
    </citation>
    <scope>NUCLEOTIDE SEQUENCE</scope>
    <source>
        <strain evidence="1">BPL698</strain>
    </source>
</reference>
<dbReference type="Proteomes" id="UP001207468">
    <property type="component" value="Unassembled WGS sequence"/>
</dbReference>
<gene>
    <name evidence="1" type="ORF">F5148DRAFT_1292500</name>
</gene>
<proteinExistence type="predicted"/>
<protein>
    <submittedName>
        <fullName evidence="1">DNA glycosylase</fullName>
    </submittedName>
</protein>
<evidence type="ECO:0000313" key="1">
    <source>
        <dbReference type="EMBL" id="KAI9447036.1"/>
    </source>
</evidence>
<keyword evidence="2" id="KW-1185">Reference proteome</keyword>
<sequence>MKSIFLTLVTTVVFFSVNAQRIAPDTVETGRGNLVIQPLQHASLVLSVGGLTIYADPTGGMENYKGIAPPDVILVTDIHGDHFDIKTLEAIKTTSTMLVVPQAVADKLPAGDTSKLVILKNGEVTIQSGISIMAIPMYNLPESPTAMHTKGRGNGYILGMGGKKVYISGDTQGIPEMRSLRKIDVAFVCMNLPYTMDIKEAADAVLAFQPKIVYPYHYRGQGGLSDVNGFKSLVNAGNKGIEVRLRNCAIETMTEERKALHKAYHDLLYGFPIHDDNELFCRLVLEINQAGLSWETILKKEATFRKAYSHFNIKKVAAYTDADRERLMADPGIIRNRLKINAAIENAKTILQLQKEHGSFEKWLELHHPKTKEEWVKLFKKTFRFTGGEIVNEFLMSIGYLPGAHTADCTIYSKIAKTNPMWMKKG</sequence>
<evidence type="ECO:0000313" key="2">
    <source>
        <dbReference type="Proteomes" id="UP001207468"/>
    </source>
</evidence>
<organism evidence="1 2">
    <name type="scientific">Russula earlei</name>
    <dbReference type="NCBI Taxonomy" id="71964"/>
    <lineage>
        <taxon>Eukaryota</taxon>
        <taxon>Fungi</taxon>
        <taxon>Dikarya</taxon>
        <taxon>Basidiomycota</taxon>
        <taxon>Agaricomycotina</taxon>
        <taxon>Agaricomycetes</taxon>
        <taxon>Russulales</taxon>
        <taxon>Russulaceae</taxon>
        <taxon>Russula</taxon>
    </lineage>
</organism>